<feature type="transmembrane region" description="Helical" evidence="7">
    <location>
        <begin position="90"/>
        <end position="109"/>
    </location>
</feature>
<comment type="caution">
    <text evidence="9">The sequence shown here is derived from an EMBL/GenBank/DDBJ whole genome shotgun (WGS) entry which is preliminary data.</text>
</comment>
<keyword evidence="3" id="KW-0997">Cell inner membrane</keyword>
<evidence type="ECO:0000313" key="10">
    <source>
        <dbReference type="Proteomes" id="UP001642464"/>
    </source>
</evidence>
<dbReference type="PANTHER" id="PTHR33362">
    <property type="entry name" value="SIALIC ACID TRAP TRANSPORTER PERMEASE PROTEIN SIAT-RELATED"/>
    <property type="match status" value="1"/>
</dbReference>
<keyword evidence="6 7" id="KW-0472">Membrane</keyword>
<evidence type="ECO:0000256" key="5">
    <source>
        <dbReference type="ARBA" id="ARBA00022989"/>
    </source>
</evidence>
<evidence type="ECO:0000256" key="1">
    <source>
        <dbReference type="ARBA" id="ARBA00004429"/>
    </source>
</evidence>
<dbReference type="InterPro" id="IPR004681">
    <property type="entry name" value="TRAP_DctM"/>
</dbReference>
<evidence type="ECO:0000313" key="9">
    <source>
        <dbReference type="EMBL" id="CAK9021636.1"/>
    </source>
</evidence>
<feature type="transmembrane region" description="Helical" evidence="7">
    <location>
        <begin position="421"/>
        <end position="447"/>
    </location>
</feature>
<feature type="transmembrane region" description="Helical" evidence="7">
    <location>
        <begin position="281"/>
        <end position="302"/>
    </location>
</feature>
<feature type="transmembrane region" description="Helical" evidence="7">
    <location>
        <begin position="21"/>
        <end position="45"/>
    </location>
</feature>
<sequence>RGTVIRIDFFFEKMPRWMHGIVARAGLAFNCLVLATMAVVSFDFVQMFGGDMALYLGHRKRAKRMTPLLGAGLSILLLCGLLVFRIPMVVAIMAVVFFGNFMSGAWMMTLPQTMMSGIGRFVLIALPLFVLAGGLMNAGGISGRIFEFARALVGAFRGGLAHVNVVTSMFFGGMIGSSTADLAGTGSIVIPEMKKNGYPADFSAALTASSAGIGPMIPPSSPMILYSAMTGVSLGALFLAGLIPGLLLGLSQMMIVALLAKRRGWKAYADFSLDEVWRTGRRAILSFGMPLIIVGGLVIGVFTPSEAGAFAVVYALVLAMLVHRVLDLRGLYRVLANAVQMSGELLIIVGLSFALGSALTNARVPEFLVEFIDMVTVVDSMYLRLLALLILAILAGMILDPLIPVLMPIILPTLIAYDVDLVHFGVLMVIAVVIGQVTPPMAIALIIAGKIANVDQIRVMRANTPFFLGIVCFLLIAIAVPGLATWLPALVRN</sequence>
<protein>
    <submittedName>
        <fullName evidence="9">Sialic acid TRAP transporter large permease protein SiaM</fullName>
    </submittedName>
</protein>
<feature type="transmembrane region" description="Helical" evidence="7">
    <location>
        <begin position="467"/>
        <end position="491"/>
    </location>
</feature>
<evidence type="ECO:0000256" key="3">
    <source>
        <dbReference type="ARBA" id="ARBA00022519"/>
    </source>
</evidence>
<evidence type="ECO:0000256" key="4">
    <source>
        <dbReference type="ARBA" id="ARBA00022692"/>
    </source>
</evidence>
<feature type="transmembrane region" description="Helical" evidence="7">
    <location>
        <begin position="159"/>
        <end position="177"/>
    </location>
</feature>
<evidence type="ECO:0000256" key="2">
    <source>
        <dbReference type="ARBA" id="ARBA00022475"/>
    </source>
</evidence>
<dbReference type="Pfam" id="PF06808">
    <property type="entry name" value="DctM"/>
    <property type="match status" value="1"/>
</dbReference>
<accession>A0ABP0K521</accession>
<comment type="subcellular location">
    <subcellularLocation>
        <location evidence="1">Cell inner membrane</location>
        <topology evidence="1">Multi-pass membrane protein</topology>
    </subcellularLocation>
</comment>
<feature type="domain" description="TRAP C4-dicarboxylate transport system permease DctM subunit" evidence="8">
    <location>
        <begin position="77"/>
        <end position="483"/>
    </location>
</feature>
<keyword evidence="4 7" id="KW-0812">Transmembrane</keyword>
<dbReference type="InterPro" id="IPR010656">
    <property type="entry name" value="DctM"/>
</dbReference>
<evidence type="ECO:0000256" key="7">
    <source>
        <dbReference type="SAM" id="Phobius"/>
    </source>
</evidence>
<dbReference type="Proteomes" id="UP001642464">
    <property type="component" value="Unassembled WGS sequence"/>
</dbReference>
<feature type="transmembrane region" description="Helical" evidence="7">
    <location>
        <begin position="121"/>
        <end position="139"/>
    </location>
</feature>
<feature type="transmembrane region" description="Helical" evidence="7">
    <location>
        <begin position="308"/>
        <end position="326"/>
    </location>
</feature>
<dbReference type="EMBL" id="CAXAMM010009882">
    <property type="protein sequence ID" value="CAK9021636.1"/>
    <property type="molecule type" value="Genomic_DNA"/>
</dbReference>
<name>A0ABP0K521_9DINO</name>
<organism evidence="9 10">
    <name type="scientific">Durusdinium trenchii</name>
    <dbReference type="NCBI Taxonomy" id="1381693"/>
    <lineage>
        <taxon>Eukaryota</taxon>
        <taxon>Sar</taxon>
        <taxon>Alveolata</taxon>
        <taxon>Dinophyceae</taxon>
        <taxon>Suessiales</taxon>
        <taxon>Symbiodiniaceae</taxon>
        <taxon>Durusdinium</taxon>
    </lineage>
</organism>
<feature type="transmembrane region" description="Helical" evidence="7">
    <location>
        <begin position="66"/>
        <end position="84"/>
    </location>
</feature>
<dbReference type="PANTHER" id="PTHR33362:SF2">
    <property type="entry name" value="TRAP TRANSPORTER LARGE PERMEASE PROTEIN"/>
    <property type="match status" value="1"/>
</dbReference>
<feature type="non-terminal residue" evidence="9">
    <location>
        <position position="1"/>
    </location>
</feature>
<dbReference type="NCBIfam" id="TIGR00786">
    <property type="entry name" value="dctM"/>
    <property type="match status" value="1"/>
</dbReference>
<feature type="transmembrane region" description="Helical" evidence="7">
    <location>
        <begin position="382"/>
        <end position="409"/>
    </location>
</feature>
<evidence type="ECO:0000259" key="8">
    <source>
        <dbReference type="Pfam" id="PF06808"/>
    </source>
</evidence>
<keyword evidence="5 7" id="KW-1133">Transmembrane helix</keyword>
<keyword evidence="2" id="KW-1003">Cell membrane</keyword>
<feature type="transmembrane region" description="Helical" evidence="7">
    <location>
        <begin position="237"/>
        <end position="260"/>
    </location>
</feature>
<gene>
    <name evidence="9" type="ORF">SCF082_LOCUS15429</name>
</gene>
<proteinExistence type="predicted"/>
<reference evidence="9 10" key="1">
    <citation type="submission" date="2024-02" db="EMBL/GenBank/DDBJ databases">
        <authorList>
            <person name="Chen Y."/>
            <person name="Shah S."/>
            <person name="Dougan E. K."/>
            <person name="Thang M."/>
            <person name="Chan C."/>
        </authorList>
    </citation>
    <scope>NUCLEOTIDE SEQUENCE [LARGE SCALE GENOMIC DNA]</scope>
</reference>
<evidence type="ECO:0000256" key="6">
    <source>
        <dbReference type="ARBA" id="ARBA00023136"/>
    </source>
</evidence>
<keyword evidence="10" id="KW-1185">Reference proteome</keyword>